<dbReference type="GO" id="GO:0016987">
    <property type="term" value="F:sigma factor activity"/>
    <property type="evidence" value="ECO:0007669"/>
    <property type="project" value="UniProtKB-KW"/>
</dbReference>
<dbReference type="InterPro" id="IPR013325">
    <property type="entry name" value="RNA_pol_sigma_r2"/>
</dbReference>
<dbReference type="CDD" id="cd06171">
    <property type="entry name" value="Sigma70_r4"/>
    <property type="match status" value="1"/>
</dbReference>
<organism evidence="8 9">
    <name type="scientific">Solicola gregarius</name>
    <dbReference type="NCBI Taxonomy" id="2908642"/>
    <lineage>
        <taxon>Bacteria</taxon>
        <taxon>Bacillati</taxon>
        <taxon>Actinomycetota</taxon>
        <taxon>Actinomycetes</taxon>
        <taxon>Propionibacteriales</taxon>
        <taxon>Nocardioidaceae</taxon>
        <taxon>Solicola</taxon>
    </lineage>
</organism>
<evidence type="ECO:0000256" key="1">
    <source>
        <dbReference type="ARBA" id="ARBA00010641"/>
    </source>
</evidence>
<feature type="domain" description="RNA polymerase sigma-70 region 2" evidence="6">
    <location>
        <begin position="28"/>
        <end position="88"/>
    </location>
</feature>
<dbReference type="Gene3D" id="1.10.1740.10">
    <property type="match status" value="1"/>
</dbReference>
<dbReference type="InterPro" id="IPR014284">
    <property type="entry name" value="RNA_pol_sigma-70_dom"/>
</dbReference>
<sequence>MVEELGNSRARARTAPHPVPFEGFVAARSDHLLRTAYLLTRDHQLAEDLVQTSLAKAWGSWKRIKTDHEAYVRRILVNTYNSWWRRKWNGERPTEALPEHSGANPTDSVGDRFDVWEAIGRLPRRQRATVVLRFYEDLTEAETAATLGCTIGTVKSQTSKALAKLRIDPALLETYASRRHDEGGRP</sequence>
<dbReference type="SUPFAM" id="SSF88659">
    <property type="entry name" value="Sigma3 and sigma4 domains of RNA polymerase sigma factors"/>
    <property type="match status" value="1"/>
</dbReference>
<dbReference type="InterPro" id="IPR013249">
    <property type="entry name" value="RNA_pol_sigma70_r4_t2"/>
</dbReference>
<dbReference type="EMBL" id="CP094970">
    <property type="protein sequence ID" value="UYM04445.1"/>
    <property type="molecule type" value="Genomic_DNA"/>
</dbReference>
<dbReference type="PANTHER" id="PTHR43133:SF50">
    <property type="entry name" value="ECF RNA POLYMERASE SIGMA FACTOR SIGM"/>
    <property type="match status" value="1"/>
</dbReference>
<dbReference type="Proteomes" id="UP001164390">
    <property type="component" value="Chromosome"/>
</dbReference>
<comment type="similarity">
    <text evidence="1">Belongs to the sigma-70 factor family. ECF subfamily.</text>
</comment>
<dbReference type="AlphaFoldDB" id="A0AA46TFZ8"/>
<dbReference type="Pfam" id="PF08281">
    <property type="entry name" value="Sigma70_r4_2"/>
    <property type="match status" value="1"/>
</dbReference>
<gene>
    <name evidence="8" type="ORF">L0C25_18175</name>
</gene>
<proteinExistence type="inferred from homology"/>
<dbReference type="GO" id="GO:0006352">
    <property type="term" value="P:DNA-templated transcription initiation"/>
    <property type="evidence" value="ECO:0007669"/>
    <property type="project" value="InterPro"/>
</dbReference>
<evidence type="ECO:0000256" key="4">
    <source>
        <dbReference type="ARBA" id="ARBA00023125"/>
    </source>
</evidence>
<accession>A0AA46TFZ8</accession>
<name>A0AA46TFZ8_9ACTN</name>
<evidence type="ECO:0000256" key="3">
    <source>
        <dbReference type="ARBA" id="ARBA00023082"/>
    </source>
</evidence>
<protein>
    <submittedName>
        <fullName evidence="8">SigE family RNA polymerase sigma factor</fullName>
    </submittedName>
</protein>
<evidence type="ECO:0000259" key="7">
    <source>
        <dbReference type="Pfam" id="PF08281"/>
    </source>
</evidence>
<keyword evidence="3" id="KW-0731">Sigma factor</keyword>
<evidence type="ECO:0000256" key="2">
    <source>
        <dbReference type="ARBA" id="ARBA00023015"/>
    </source>
</evidence>
<keyword evidence="4" id="KW-0238">DNA-binding</keyword>
<dbReference type="InterPro" id="IPR013324">
    <property type="entry name" value="RNA_pol_sigma_r3/r4-like"/>
</dbReference>
<dbReference type="InterPro" id="IPR014325">
    <property type="entry name" value="RNA_pol_sigma-E_actinobac"/>
</dbReference>
<evidence type="ECO:0000313" key="8">
    <source>
        <dbReference type="EMBL" id="UYM04445.1"/>
    </source>
</evidence>
<dbReference type="RefSeq" id="WP_271633159.1">
    <property type="nucleotide sequence ID" value="NZ_CP094970.1"/>
</dbReference>
<evidence type="ECO:0000259" key="6">
    <source>
        <dbReference type="Pfam" id="PF04542"/>
    </source>
</evidence>
<dbReference type="InterPro" id="IPR036388">
    <property type="entry name" value="WH-like_DNA-bd_sf"/>
</dbReference>
<dbReference type="NCBIfam" id="TIGR02983">
    <property type="entry name" value="SigE-fam_strep"/>
    <property type="match status" value="1"/>
</dbReference>
<reference evidence="8" key="1">
    <citation type="submission" date="2022-01" db="EMBL/GenBank/DDBJ databases">
        <title>Nocardioidaceae gen. sp. A5X3R13.</title>
        <authorList>
            <person name="Lopez Marin M.A."/>
            <person name="Uhlik O."/>
        </authorList>
    </citation>
    <scope>NUCLEOTIDE SEQUENCE</scope>
    <source>
        <strain evidence="8">A5X3R13</strain>
    </source>
</reference>
<dbReference type="KEGG" id="sgrg:L0C25_18175"/>
<evidence type="ECO:0000256" key="5">
    <source>
        <dbReference type="ARBA" id="ARBA00023163"/>
    </source>
</evidence>
<dbReference type="SUPFAM" id="SSF88946">
    <property type="entry name" value="Sigma2 domain of RNA polymerase sigma factors"/>
    <property type="match status" value="1"/>
</dbReference>
<dbReference type="InterPro" id="IPR039425">
    <property type="entry name" value="RNA_pol_sigma-70-like"/>
</dbReference>
<dbReference type="NCBIfam" id="TIGR02937">
    <property type="entry name" value="sigma70-ECF"/>
    <property type="match status" value="1"/>
</dbReference>
<keyword evidence="9" id="KW-1185">Reference proteome</keyword>
<dbReference type="Pfam" id="PF04542">
    <property type="entry name" value="Sigma70_r2"/>
    <property type="match status" value="1"/>
</dbReference>
<dbReference type="Gene3D" id="1.10.10.10">
    <property type="entry name" value="Winged helix-like DNA-binding domain superfamily/Winged helix DNA-binding domain"/>
    <property type="match status" value="1"/>
</dbReference>
<dbReference type="InterPro" id="IPR007627">
    <property type="entry name" value="RNA_pol_sigma70_r2"/>
</dbReference>
<keyword evidence="5" id="KW-0804">Transcription</keyword>
<evidence type="ECO:0000313" key="9">
    <source>
        <dbReference type="Proteomes" id="UP001164390"/>
    </source>
</evidence>
<keyword evidence="2" id="KW-0805">Transcription regulation</keyword>
<dbReference type="GO" id="GO:0003677">
    <property type="term" value="F:DNA binding"/>
    <property type="evidence" value="ECO:0007669"/>
    <property type="project" value="UniProtKB-KW"/>
</dbReference>
<feature type="domain" description="RNA polymerase sigma factor 70 region 4 type 2" evidence="7">
    <location>
        <begin position="114"/>
        <end position="165"/>
    </location>
</feature>
<dbReference type="PANTHER" id="PTHR43133">
    <property type="entry name" value="RNA POLYMERASE ECF-TYPE SIGMA FACTO"/>
    <property type="match status" value="1"/>
</dbReference>